<sequence>MYKVMLVDDEKLIVDGLECIIDWGKLGLEVACKAASGTEALEMFNKRNVEVIITDITMPNMDGLKLIEEIKKVNSKTKFIMLSGYDDFQYAKKAISIGVENYILKPINEEELEASLKMTVEKIKREKESPRFKNQEIETIKENIYNRWVTNKISGYELEERGFILELNLKYENYCAALIKLRNNKKRNCTMLLNIIKKRMKFDNIDFFKDFEDNIVILSGWNDSESSQEDFEQILVRIREYIKNELNEDVFITVGEVERFSWNAYKSYERAKKLQSYLLIYGFNKIINGASLLQRYNNPEHISKVNLEDFSKVLMKKDRNDLETYITEIFKRIEGNETFAPALVQDVAVTMMMIISRTMKELNIGHEYDYNSISRMVLSVCNMETLEEVTECIKEESLKALDIIDANSFKFSPVIQQIIDYIKHNFAKELSLKILADQFNINTSYLGQLFSKEVGISFSDYLNKIRNEKAKELLLNTNMKINEIAETIGYLDTSYFYKKFKKYYGVCPNTLRSSKNYFIS</sequence>
<organism evidence="13 14">
    <name type="scientific">Clostridium folliculivorans</name>
    <dbReference type="NCBI Taxonomy" id="2886038"/>
    <lineage>
        <taxon>Bacteria</taxon>
        <taxon>Bacillati</taxon>
        <taxon>Bacillota</taxon>
        <taxon>Clostridia</taxon>
        <taxon>Eubacteriales</taxon>
        <taxon>Clostridiaceae</taxon>
        <taxon>Clostridium</taxon>
    </lineage>
</organism>
<keyword evidence="5" id="KW-0902">Two-component regulatory system</keyword>
<dbReference type="SUPFAM" id="SSF46689">
    <property type="entry name" value="Homeodomain-like"/>
    <property type="match status" value="2"/>
</dbReference>
<proteinExistence type="predicted"/>
<dbReference type="InterPro" id="IPR020449">
    <property type="entry name" value="Tscrpt_reg_AraC-type_HTH"/>
</dbReference>
<evidence type="ECO:0000256" key="4">
    <source>
        <dbReference type="ARBA" id="ARBA00022553"/>
    </source>
</evidence>
<comment type="subcellular location">
    <subcellularLocation>
        <location evidence="1">Cytoplasm</location>
    </subcellularLocation>
</comment>
<evidence type="ECO:0000256" key="7">
    <source>
        <dbReference type="ARBA" id="ARBA00023125"/>
    </source>
</evidence>
<evidence type="ECO:0000259" key="11">
    <source>
        <dbReference type="PROSITE" id="PS01124"/>
    </source>
</evidence>
<dbReference type="Proteomes" id="UP001057868">
    <property type="component" value="Unassembled WGS sequence"/>
</dbReference>
<keyword evidence="3" id="KW-0963">Cytoplasm</keyword>
<dbReference type="AlphaFoldDB" id="A0A9W6DCL8"/>
<dbReference type="SMART" id="SM00342">
    <property type="entry name" value="HTH_ARAC"/>
    <property type="match status" value="1"/>
</dbReference>
<dbReference type="Pfam" id="PF12833">
    <property type="entry name" value="HTH_18"/>
    <property type="match status" value="1"/>
</dbReference>
<keyword evidence="7 13" id="KW-0238">DNA-binding</keyword>
<name>A0A9W6DCL8_9CLOT</name>
<dbReference type="InterPro" id="IPR011006">
    <property type="entry name" value="CheY-like_superfamily"/>
</dbReference>
<comment type="function">
    <text evidence="9">May play the central regulatory role in sporulation. It may be an element of the effector pathway responsible for the activation of sporulation genes in response to nutritional stress. Spo0A may act in concert with spo0H (a sigma factor) to control the expression of some genes that are critical to the sporulation process.</text>
</comment>
<evidence type="ECO:0000256" key="10">
    <source>
        <dbReference type="PROSITE-ProRule" id="PRU00169"/>
    </source>
</evidence>
<dbReference type="Gene3D" id="1.10.10.60">
    <property type="entry name" value="Homeodomain-like"/>
    <property type="match status" value="2"/>
</dbReference>
<dbReference type="GO" id="GO:0000160">
    <property type="term" value="P:phosphorelay signal transduction system"/>
    <property type="evidence" value="ECO:0007669"/>
    <property type="project" value="UniProtKB-KW"/>
</dbReference>
<keyword evidence="6" id="KW-0805">Transcription regulation</keyword>
<evidence type="ECO:0000259" key="12">
    <source>
        <dbReference type="PROSITE" id="PS50110"/>
    </source>
</evidence>
<feature type="domain" description="Response regulatory" evidence="12">
    <location>
        <begin position="3"/>
        <end position="120"/>
    </location>
</feature>
<accession>A0A9W6DCL8</accession>
<feature type="domain" description="HTH araC/xylS-type" evidence="11">
    <location>
        <begin position="416"/>
        <end position="514"/>
    </location>
</feature>
<dbReference type="InterPro" id="IPR001789">
    <property type="entry name" value="Sig_transdc_resp-reg_receiver"/>
</dbReference>
<dbReference type="PRINTS" id="PR00032">
    <property type="entry name" value="HTHARAC"/>
</dbReference>
<comment type="caution">
    <text evidence="13">The sequence shown here is derived from an EMBL/GenBank/DDBJ whole genome shotgun (WGS) entry which is preliminary data.</text>
</comment>
<evidence type="ECO:0000313" key="13">
    <source>
        <dbReference type="EMBL" id="GKU27136.1"/>
    </source>
</evidence>
<dbReference type="InterPro" id="IPR051552">
    <property type="entry name" value="HptR"/>
</dbReference>
<evidence type="ECO:0000256" key="2">
    <source>
        <dbReference type="ARBA" id="ARBA00018672"/>
    </source>
</evidence>
<evidence type="ECO:0000256" key="8">
    <source>
        <dbReference type="ARBA" id="ARBA00023163"/>
    </source>
</evidence>
<feature type="modified residue" description="4-aspartylphosphate" evidence="10">
    <location>
        <position position="55"/>
    </location>
</feature>
<dbReference type="SUPFAM" id="SSF52172">
    <property type="entry name" value="CheY-like"/>
    <property type="match status" value="1"/>
</dbReference>
<evidence type="ECO:0000256" key="1">
    <source>
        <dbReference type="ARBA" id="ARBA00004496"/>
    </source>
</evidence>
<gene>
    <name evidence="13" type="ORF">CFOLD11_39630</name>
</gene>
<dbReference type="GO" id="GO:0005737">
    <property type="term" value="C:cytoplasm"/>
    <property type="evidence" value="ECO:0007669"/>
    <property type="project" value="UniProtKB-SubCell"/>
</dbReference>
<dbReference type="PANTHER" id="PTHR42713">
    <property type="entry name" value="HISTIDINE KINASE-RELATED"/>
    <property type="match status" value="1"/>
</dbReference>
<protein>
    <recommendedName>
        <fullName evidence="2">Stage 0 sporulation protein A homolog</fullName>
    </recommendedName>
</protein>
<dbReference type="InterPro" id="IPR018060">
    <property type="entry name" value="HTH_AraC"/>
</dbReference>
<evidence type="ECO:0000256" key="9">
    <source>
        <dbReference type="ARBA" id="ARBA00024867"/>
    </source>
</evidence>
<dbReference type="RefSeq" id="WP_261854010.1">
    <property type="nucleotide sequence ID" value="NZ_BQXY01000009.1"/>
</dbReference>
<dbReference type="GO" id="GO:0043565">
    <property type="term" value="F:sequence-specific DNA binding"/>
    <property type="evidence" value="ECO:0007669"/>
    <property type="project" value="InterPro"/>
</dbReference>
<evidence type="ECO:0000256" key="5">
    <source>
        <dbReference type="ARBA" id="ARBA00023012"/>
    </source>
</evidence>
<dbReference type="InterPro" id="IPR009057">
    <property type="entry name" value="Homeodomain-like_sf"/>
</dbReference>
<dbReference type="EMBL" id="BQXY01000009">
    <property type="protein sequence ID" value="GKU27136.1"/>
    <property type="molecule type" value="Genomic_DNA"/>
</dbReference>
<dbReference type="PANTHER" id="PTHR42713:SF3">
    <property type="entry name" value="TRANSCRIPTIONAL REGULATORY PROTEIN HPTR"/>
    <property type="match status" value="1"/>
</dbReference>
<keyword evidence="4 10" id="KW-0597">Phosphoprotein</keyword>
<dbReference type="SMART" id="SM00448">
    <property type="entry name" value="REC"/>
    <property type="match status" value="1"/>
</dbReference>
<dbReference type="Gene3D" id="3.40.50.2300">
    <property type="match status" value="1"/>
</dbReference>
<evidence type="ECO:0000256" key="3">
    <source>
        <dbReference type="ARBA" id="ARBA00022490"/>
    </source>
</evidence>
<evidence type="ECO:0000256" key="6">
    <source>
        <dbReference type="ARBA" id="ARBA00023015"/>
    </source>
</evidence>
<reference evidence="13" key="1">
    <citation type="journal article" date="2023" name="Int. J. Syst. Evol. Microbiol.">
        <title>&lt;i&gt;Clostridium folliculivorans&lt;/i&gt; sp. nov., isolated from soil samples of an organic paddy in Japan.</title>
        <authorList>
            <person name="Tazawa J."/>
            <person name="Kobayashi H."/>
            <person name="Tanizawa Y."/>
            <person name="Uchino A."/>
            <person name="Tanaka F."/>
            <person name="Urashima Y."/>
            <person name="Miura S."/>
            <person name="Sakamoto M."/>
            <person name="Ohkuma M."/>
            <person name="Tohno M."/>
        </authorList>
    </citation>
    <scope>NUCLEOTIDE SEQUENCE</scope>
    <source>
        <strain evidence="13">D1-1</strain>
    </source>
</reference>
<dbReference type="PROSITE" id="PS01124">
    <property type="entry name" value="HTH_ARAC_FAMILY_2"/>
    <property type="match status" value="1"/>
</dbReference>
<keyword evidence="14" id="KW-1185">Reference proteome</keyword>
<dbReference type="PROSITE" id="PS50110">
    <property type="entry name" value="RESPONSE_REGULATORY"/>
    <property type="match status" value="1"/>
</dbReference>
<dbReference type="GO" id="GO:0003700">
    <property type="term" value="F:DNA-binding transcription factor activity"/>
    <property type="evidence" value="ECO:0007669"/>
    <property type="project" value="InterPro"/>
</dbReference>
<keyword evidence="8" id="KW-0804">Transcription</keyword>
<dbReference type="Pfam" id="PF00072">
    <property type="entry name" value="Response_reg"/>
    <property type="match status" value="1"/>
</dbReference>
<dbReference type="CDD" id="cd17536">
    <property type="entry name" value="REC_YesN-like"/>
    <property type="match status" value="1"/>
</dbReference>
<evidence type="ECO:0000313" key="14">
    <source>
        <dbReference type="Proteomes" id="UP001057868"/>
    </source>
</evidence>